<dbReference type="CDD" id="cd00761">
    <property type="entry name" value="Glyco_tranf_GTA_type"/>
    <property type="match status" value="1"/>
</dbReference>
<protein>
    <recommendedName>
        <fullName evidence="3">Glycosyltransferase</fullName>
    </recommendedName>
</protein>
<gene>
    <name evidence="1" type="ORF">COD19_07755</name>
</gene>
<name>A0A2C1M3R1_BACCE</name>
<dbReference type="SUPFAM" id="SSF53448">
    <property type="entry name" value="Nucleotide-diphospho-sugar transferases"/>
    <property type="match status" value="1"/>
</dbReference>
<organism evidence="1 2">
    <name type="scientific">Bacillus cereus</name>
    <dbReference type="NCBI Taxonomy" id="1396"/>
    <lineage>
        <taxon>Bacteria</taxon>
        <taxon>Bacillati</taxon>
        <taxon>Bacillota</taxon>
        <taxon>Bacilli</taxon>
        <taxon>Bacillales</taxon>
        <taxon>Bacillaceae</taxon>
        <taxon>Bacillus</taxon>
        <taxon>Bacillus cereus group</taxon>
    </lineage>
</organism>
<dbReference type="Gene3D" id="3.90.550.10">
    <property type="entry name" value="Spore Coat Polysaccharide Biosynthesis Protein SpsA, Chain A"/>
    <property type="match status" value="1"/>
</dbReference>
<evidence type="ECO:0008006" key="3">
    <source>
        <dbReference type="Google" id="ProtNLM"/>
    </source>
</evidence>
<dbReference type="EMBL" id="NUMG01000005">
    <property type="protein sequence ID" value="PGU04665.1"/>
    <property type="molecule type" value="Genomic_DNA"/>
</dbReference>
<dbReference type="Proteomes" id="UP000225766">
    <property type="component" value="Unassembled WGS sequence"/>
</dbReference>
<dbReference type="RefSeq" id="WP_098357424.1">
    <property type="nucleotide sequence ID" value="NZ_NUMG01000005.1"/>
</dbReference>
<sequence length="275" mass="32324">MKKRIIIGSPIHQSPFILDEFLFSLTKLNTENFVVHYIFFDDNEDQASKNLLDQFYRNNTDVTILRDQNLPPESYYKDENTHYWPVNQVWKVAEMKDKIIDYAKENQYDYLFLVDSDLVLHPNTLQQLIESKKDIISNIFWTKWVANGIEMPQVWMTDVYTFYKNEGKTTLTPEEEIAKNEEFLNMLRQPGIYKVGGLGACTLISQKAIQTGVCFKEIPNVSFWGEDRHFCIRAMAIGLELYVDTHYPAYHIYRQSDLSGLKNYKENNGLTVRKE</sequence>
<proteinExistence type="predicted"/>
<dbReference type="AlphaFoldDB" id="A0A2C1M3R1"/>
<dbReference type="InterPro" id="IPR029044">
    <property type="entry name" value="Nucleotide-diphossugar_trans"/>
</dbReference>
<evidence type="ECO:0000313" key="1">
    <source>
        <dbReference type="EMBL" id="PGU04665.1"/>
    </source>
</evidence>
<comment type="caution">
    <text evidence="1">The sequence shown here is derived from an EMBL/GenBank/DDBJ whole genome shotgun (WGS) entry which is preliminary data.</text>
</comment>
<accession>A0A2C1M3R1</accession>
<reference evidence="1 2" key="1">
    <citation type="submission" date="2017-09" db="EMBL/GenBank/DDBJ databases">
        <title>Large-scale bioinformatics analysis of Bacillus genomes uncovers conserved roles of natural products in bacterial physiology.</title>
        <authorList>
            <consortium name="Agbiome Team Llc"/>
            <person name="Bleich R.M."/>
            <person name="Grubbs K.J."/>
            <person name="Santa Maria K.C."/>
            <person name="Allen S.E."/>
            <person name="Farag S."/>
            <person name="Shank E.A."/>
            <person name="Bowers A."/>
        </authorList>
    </citation>
    <scope>NUCLEOTIDE SEQUENCE [LARGE SCALE GENOMIC DNA]</scope>
    <source>
        <strain evidence="1 2">AFS040105</strain>
    </source>
</reference>
<evidence type="ECO:0000313" key="2">
    <source>
        <dbReference type="Proteomes" id="UP000225766"/>
    </source>
</evidence>